<dbReference type="Pfam" id="PF00535">
    <property type="entry name" value="Glycos_transf_2"/>
    <property type="match status" value="1"/>
</dbReference>
<dbReference type="Proteomes" id="UP000682005">
    <property type="component" value="Chromosome 2"/>
</dbReference>
<dbReference type="InterPro" id="IPR001173">
    <property type="entry name" value="Glyco_trans_2-like"/>
</dbReference>
<name>A0A0K1NLQ8_9BACT</name>
<dbReference type="InterPro" id="IPR029044">
    <property type="entry name" value="Nucleotide-diphossugar_trans"/>
</dbReference>
<gene>
    <name evidence="5" type="ORF">ADJ77_08135</name>
    <name evidence="6" type="ORF">J5A51_03985</name>
</gene>
<dbReference type="SUPFAM" id="SSF53448">
    <property type="entry name" value="Nucleotide-diphospho-sugar transferases"/>
    <property type="match status" value="1"/>
</dbReference>
<dbReference type="EMBL" id="CP072369">
    <property type="protein sequence ID" value="QUB85441.1"/>
    <property type="molecule type" value="Genomic_DNA"/>
</dbReference>
<proteinExistence type="inferred from homology"/>
<dbReference type="PANTHER" id="PTHR43179">
    <property type="entry name" value="RHAMNOSYLTRANSFERASE WBBL"/>
    <property type="match status" value="1"/>
</dbReference>
<keyword evidence="3 5" id="KW-0808">Transferase</keyword>
<evidence type="ECO:0000259" key="4">
    <source>
        <dbReference type="Pfam" id="PF00535"/>
    </source>
</evidence>
<dbReference type="Gene3D" id="3.90.550.10">
    <property type="entry name" value="Spore Coat Polysaccharide Biosynthesis Protein SpsA, Chain A"/>
    <property type="match status" value="1"/>
</dbReference>
<dbReference type="Proteomes" id="UP000060345">
    <property type="component" value="Chromosome 2"/>
</dbReference>
<dbReference type="KEGG" id="pfus:ADJ77_08135"/>
<dbReference type="CDD" id="cd04186">
    <property type="entry name" value="GT_2_like_c"/>
    <property type="match status" value="1"/>
</dbReference>
<evidence type="ECO:0000256" key="2">
    <source>
        <dbReference type="ARBA" id="ARBA00022676"/>
    </source>
</evidence>
<dbReference type="STRING" id="1236517.ADJ77_08135"/>
<evidence type="ECO:0000313" key="8">
    <source>
        <dbReference type="Proteomes" id="UP000682005"/>
    </source>
</evidence>
<dbReference type="EMBL" id="CP012075">
    <property type="protein sequence ID" value="AKU69828.1"/>
    <property type="molecule type" value="Genomic_DNA"/>
</dbReference>
<organism evidence="5 7">
    <name type="scientific">Prevotella fusca JCM 17724</name>
    <dbReference type="NCBI Taxonomy" id="1236517"/>
    <lineage>
        <taxon>Bacteria</taxon>
        <taxon>Pseudomonadati</taxon>
        <taxon>Bacteroidota</taxon>
        <taxon>Bacteroidia</taxon>
        <taxon>Bacteroidales</taxon>
        <taxon>Prevotellaceae</taxon>
        <taxon>Prevotella</taxon>
    </lineage>
</organism>
<dbReference type="GO" id="GO:0016757">
    <property type="term" value="F:glycosyltransferase activity"/>
    <property type="evidence" value="ECO:0007669"/>
    <property type="project" value="UniProtKB-KW"/>
</dbReference>
<accession>A0A0K1NLQ8</accession>
<reference evidence="6 8" key="2">
    <citation type="submission" date="2021-03" db="EMBL/GenBank/DDBJ databases">
        <title>Human Oral Microbial Genomes.</title>
        <authorList>
            <person name="Johnston C.D."/>
            <person name="Chen T."/>
            <person name="Dewhirst F.E."/>
        </authorList>
    </citation>
    <scope>NUCLEOTIDE SEQUENCE [LARGE SCALE GENOMIC DNA]</scope>
    <source>
        <strain evidence="6 8">W1435</strain>
    </source>
</reference>
<evidence type="ECO:0000313" key="6">
    <source>
        <dbReference type="EMBL" id="QUB85441.1"/>
    </source>
</evidence>
<feature type="domain" description="Glycosyltransferase 2-like" evidence="4">
    <location>
        <begin position="5"/>
        <end position="114"/>
    </location>
</feature>
<dbReference type="eggNOG" id="COG1216">
    <property type="taxonomic scope" value="Bacteria"/>
</dbReference>
<evidence type="ECO:0000313" key="7">
    <source>
        <dbReference type="Proteomes" id="UP000060345"/>
    </source>
</evidence>
<comment type="similarity">
    <text evidence="1">Belongs to the glycosyltransferase 2 family.</text>
</comment>
<reference evidence="5 7" key="1">
    <citation type="submission" date="2015-07" db="EMBL/GenBank/DDBJ databases">
        <authorList>
            <person name="Noorani M."/>
        </authorList>
    </citation>
    <scope>NUCLEOTIDE SEQUENCE [LARGE SCALE GENOMIC DNA]</scope>
    <source>
        <strain evidence="5 7">W1435</strain>
    </source>
</reference>
<dbReference type="AlphaFoldDB" id="A0A0K1NLQ8"/>
<evidence type="ECO:0000256" key="1">
    <source>
        <dbReference type="ARBA" id="ARBA00006739"/>
    </source>
</evidence>
<protein>
    <submittedName>
        <fullName evidence="5">Glycosyl transferase family 2</fullName>
    </submittedName>
    <submittedName>
        <fullName evidence="6">Glycosyltransferase family 2 protein</fullName>
    </submittedName>
</protein>
<evidence type="ECO:0000313" key="5">
    <source>
        <dbReference type="EMBL" id="AKU69828.1"/>
    </source>
</evidence>
<keyword evidence="2" id="KW-0328">Glycosyltransferase</keyword>
<keyword evidence="8" id="KW-1185">Reference proteome</keyword>
<dbReference type="PANTHER" id="PTHR43179:SF12">
    <property type="entry name" value="GALACTOFURANOSYLTRANSFERASE GLFT2"/>
    <property type="match status" value="1"/>
</dbReference>
<evidence type="ECO:0000256" key="3">
    <source>
        <dbReference type="ARBA" id="ARBA00022679"/>
    </source>
</evidence>
<sequence>MKVAIVILNWNGRGMMETYLPSVLNFSRSEAEVVIADNASTDDSVAWLKANYPHLRVIQLDCNYGFAEGYNRALKQVDSEYYVLLNSDVEVTHHWLTPLIEEMDAHEDIAACQPKLLSIANRDAFEYAGASGGFIDRYGYPFCRGRIFDTVEDDNGQYDNAEEILWATGACMMIRASDYWAAGGLDGRFFAHNEEIDLCWRLHRMGKRIFCFPESYVYHVGGGTLPKSNPRKTFLNFRNNLTMLWKNLPAEELNHVMRVRWFLDYLAAFQTLIMNRNWGDFKAIFSARRAFKQWRYEFERVPDAADKAAKRTAALAGCTHDGRWKCSVLWKYYAKGCKQFSRLSV</sequence>
<dbReference type="RefSeq" id="WP_050696265.1">
    <property type="nucleotide sequence ID" value="NZ_CP012075.1"/>
</dbReference>